<evidence type="ECO:0000256" key="2">
    <source>
        <dbReference type="ARBA" id="ARBA00022801"/>
    </source>
</evidence>
<dbReference type="EMBL" id="JASNJD010000011">
    <property type="protein sequence ID" value="MDK3018985.1"/>
    <property type="molecule type" value="Genomic_DNA"/>
</dbReference>
<comment type="similarity">
    <text evidence="1">Belongs to the thioesterase PaaI family.</text>
</comment>
<comment type="caution">
    <text evidence="4">The sequence shown here is derived from an EMBL/GenBank/DDBJ whole genome shotgun (WGS) entry which is preliminary data.</text>
</comment>
<evidence type="ECO:0000313" key="4">
    <source>
        <dbReference type="EMBL" id="MDK3018985.1"/>
    </source>
</evidence>
<dbReference type="Pfam" id="PF03061">
    <property type="entry name" value="4HBT"/>
    <property type="match status" value="1"/>
</dbReference>
<dbReference type="CDD" id="cd03443">
    <property type="entry name" value="PaaI_thioesterase"/>
    <property type="match status" value="1"/>
</dbReference>
<dbReference type="RefSeq" id="WP_284481790.1">
    <property type="nucleotide sequence ID" value="NZ_JASNJD010000011.1"/>
</dbReference>
<dbReference type="Proteomes" id="UP001243757">
    <property type="component" value="Unassembled WGS sequence"/>
</dbReference>
<proteinExistence type="inferred from homology"/>
<organism evidence="4 5">
    <name type="scientific">Pseudodonghicola flavimaris</name>
    <dbReference type="NCBI Taxonomy" id="3050036"/>
    <lineage>
        <taxon>Bacteria</taxon>
        <taxon>Pseudomonadati</taxon>
        <taxon>Pseudomonadota</taxon>
        <taxon>Alphaproteobacteria</taxon>
        <taxon>Rhodobacterales</taxon>
        <taxon>Paracoccaceae</taxon>
        <taxon>Pseudodonghicola</taxon>
    </lineage>
</organism>
<dbReference type="InterPro" id="IPR029069">
    <property type="entry name" value="HotDog_dom_sf"/>
</dbReference>
<dbReference type="Gene3D" id="3.10.129.10">
    <property type="entry name" value="Hotdog Thioesterase"/>
    <property type="match status" value="1"/>
</dbReference>
<evidence type="ECO:0000313" key="5">
    <source>
        <dbReference type="Proteomes" id="UP001243757"/>
    </source>
</evidence>
<evidence type="ECO:0000256" key="1">
    <source>
        <dbReference type="ARBA" id="ARBA00008324"/>
    </source>
</evidence>
<dbReference type="PANTHER" id="PTHR21660">
    <property type="entry name" value="THIOESTERASE SUPERFAMILY MEMBER-RELATED"/>
    <property type="match status" value="1"/>
</dbReference>
<dbReference type="NCBIfam" id="TIGR00369">
    <property type="entry name" value="unchar_dom_1"/>
    <property type="match status" value="1"/>
</dbReference>
<protein>
    <submittedName>
        <fullName evidence="4">PaaI family thioesterase</fullName>
        <ecNumber evidence="4">3.1.2.-</ecNumber>
    </submittedName>
</protein>
<gene>
    <name evidence="4" type="ORF">QO033_14975</name>
</gene>
<reference evidence="4 5" key="1">
    <citation type="submission" date="2023-05" db="EMBL/GenBank/DDBJ databases">
        <title>Pseudodonghicola sp. nov.</title>
        <authorList>
            <person name="Huang J."/>
        </authorList>
    </citation>
    <scope>NUCLEOTIDE SEQUENCE [LARGE SCALE GENOMIC DNA]</scope>
    <source>
        <strain evidence="4 5">IC7</strain>
    </source>
</reference>
<dbReference type="GO" id="GO:0016787">
    <property type="term" value="F:hydrolase activity"/>
    <property type="evidence" value="ECO:0007669"/>
    <property type="project" value="UniProtKB-KW"/>
</dbReference>
<name>A0ABT7F302_9RHOB</name>
<dbReference type="InterPro" id="IPR039298">
    <property type="entry name" value="ACOT13"/>
</dbReference>
<dbReference type="InterPro" id="IPR006683">
    <property type="entry name" value="Thioestr_dom"/>
</dbReference>
<dbReference type="SUPFAM" id="SSF54637">
    <property type="entry name" value="Thioesterase/thiol ester dehydrase-isomerase"/>
    <property type="match status" value="1"/>
</dbReference>
<sequence length="146" mass="14841">MPSAPHDPVPAAEVARHGSGAQELIGYRLDLSGADGAGRVVLDIEPRHLNRNGTLHGGIVAMMLDVASGFAVARSAPTPGLGSTATVSLSTHYVAPARSGRVVATGRVTGGGRTIAYTQAELHDAEGALCASAAGVFRRILPKGRP</sequence>
<feature type="domain" description="Thioesterase" evidence="3">
    <location>
        <begin position="52"/>
        <end position="131"/>
    </location>
</feature>
<keyword evidence="5" id="KW-1185">Reference proteome</keyword>
<dbReference type="EC" id="3.1.2.-" evidence="4"/>
<evidence type="ECO:0000259" key="3">
    <source>
        <dbReference type="Pfam" id="PF03061"/>
    </source>
</evidence>
<accession>A0ABT7F302</accession>
<dbReference type="PANTHER" id="PTHR21660:SF1">
    <property type="entry name" value="ACYL-COENZYME A THIOESTERASE 13"/>
    <property type="match status" value="1"/>
</dbReference>
<keyword evidence="2 4" id="KW-0378">Hydrolase</keyword>
<dbReference type="InterPro" id="IPR003736">
    <property type="entry name" value="PAAI_dom"/>
</dbReference>